<dbReference type="GO" id="GO:0009425">
    <property type="term" value="C:bacterial-type flagellum basal body"/>
    <property type="evidence" value="ECO:0007669"/>
    <property type="project" value="UniProtKB-SubCell"/>
</dbReference>
<evidence type="ECO:0000256" key="3">
    <source>
        <dbReference type="ARBA" id="ARBA00022475"/>
    </source>
</evidence>
<accession>A0A1Y6CQF3</accession>
<keyword evidence="10" id="KW-0282">Flagellum</keyword>
<dbReference type="RefSeq" id="WP_085125431.1">
    <property type="nucleotide sequence ID" value="NZ_FWZX01000027.1"/>
</dbReference>
<evidence type="ECO:0000256" key="6">
    <source>
        <dbReference type="ARBA" id="ARBA00023136"/>
    </source>
</evidence>
<evidence type="ECO:0000256" key="9">
    <source>
        <dbReference type="SAM" id="Phobius"/>
    </source>
</evidence>
<keyword evidence="7" id="KW-0975">Bacterial flagellum</keyword>
<sequence length="107" mass="11544">MELTGYLQFVAALALVLALIGALTWLIKRSGVAGSLMPAATRKGEARRLGVVEVLPLDPRRKLVLVRCDDREHLLLLHQGPAPDLVVAATAAPQAVPDFDEALERAR</sequence>
<dbReference type="EMBL" id="FWZX01000027">
    <property type="protein sequence ID" value="SMF68118.1"/>
    <property type="molecule type" value="Genomic_DNA"/>
</dbReference>
<evidence type="ECO:0000313" key="10">
    <source>
        <dbReference type="EMBL" id="SMF68118.1"/>
    </source>
</evidence>
<proteinExistence type="inferred from homology"/>
<evidence type="ECO:0000256" key="5">
    <source>
        <dbReference type="ARBA" id="ARBA00022989"/>
    </source>
</evidence>
<gene>
    <name evidence="10" type="ORF">SAMN05428998_12788</name>
</gene>
<comment type="similarity">
    <text evidence="8">Belongs to the FliO/MopB family.</text>
</comment>
<evidence type="ECO:0000256" key="7">
    <source>
        <dbReference type="ARBA" id="ARBA00023143"/>
    </source>
</evidence>
<dbReference type="Proteomes" id="UP000192917">
    <property type="component" value="Unassembled WGS sequence"/>
</dbReference>
<evidence type="ECO:0000256" key="1">
    <source>
        <dbReference type="ARBA" id="ARBA00004117"/>
    </source>
</evidence>
<dbReference type="STRING" id="560819.SAMN05428998_12788"/>
<dbReference type="PANTHER" id="PTHR38766">
    <property type="entry name" value="FLAGELLAR PROTEIN FLIO"/>
    <property type="match status" value="1"/>
</dbReference>
<dbReference type="GO" id="GO:0044781">
    <property type="term" value="P:bacterial-type flagellum organization"/>
    <property type="evidence" value="ECO:0007669"/>
    <property type="project" value="InterPro"/>
</dbReference>
<keyword evidence="10" id="KW-0969">Cilium</keyword>
<organism evidence="10 11">
    <name type="scientific">Tistlia consotensis USBA 355</name>
    <dbReference type="NCBI Taxonomy" id="560819"/>
    <lineage>
        <taxon>Bacteria</taxon>
        <taxon>Pseudomonadati</taxon>
        <taxon>Pseudomonadota</taxon>
        <taxon>Alphaproteobacteria</taxon>
        <taxon>Rhodospirillales</taxon>
        <taxon>Rhodovibrionaceae</taxon>
        <taxon>Tistlia</taxon>
    </lineage>
</organism>
<evidence type="ECO:0000256" key="4">
    <source>
        <dbReference type="ARBA" id="ARBA00022692"/>
    </source>
</evidence>
<evidence type="ECO:0000313" key="11">
    <source>
        <dbReference type="Proteomes" id="UP000192917"/>
    </source>
</evidence>
<evidence type="ECO:0000256" key="8">
    <source>
        <dbReference type="ARBA" id="ARBA00037937"/>
    </source>
</evidence>
<dbReference type="AlphaFoldDB" id="A0A1Y6CQF3"/>
<evidence type="ECO:0000256" key="2">
    <source>
        <dbReference type="ARBA" id="ARBA00004236"/>
    </source>
</evidence>
<reference evidence="10 11" key="1">
    <citation type="submission" date="2017-04" db="EMBL/GenBank/DDBJ databases">
        <authorList>
            <person name="Afonso C.L."/>
            <person name="Miller P.J."/>
            <person name="Scott M.A."/>
            <person name="Spackman E."/>
            <person name="Goraichik I."/>
            <person name="Dimitrov K.M."/>
            <person name="Suarez D.L."/>
            <person name="Swayne D.E."/>
        </authorList>
    </citation>
    <scope>NUCLEOTIDE SEQUENCE [LARGE SCALE GENOMIC DNA]</scope>
    <source>
        <strain evidence="10 11">USBA 355</strain>
    </source>
</reference>
<feature type="transmembrane region" description="Helical" evidence="9">
    <location>
        <begin position="6"/>
        <end position="27"/>
    </location>
</feature>
<dbReference type="InterPro" id="IPR022781">
    <property type="entry name" value="Flagellar_biosynth_FliO"/>
</dbReference>
<dbReference type="GO" id="GO:0005886">
    <property type="term" value="C:plasma membrane"/>
    <property type="evidence" value="ECO:0007669"/>
    <property type="project" value="UniProtKB-SubCell"/>
</dbReference>
<dbReference type="PANTHER" id="PTHR38766:SF1">
    <property type="entry name" value="FLAGELLAR PROTEIN FLIO"/>
    <property type="match status" value="1"/>
</dbReference>
<keyword evidence="11" id="KW-1185">Reference proteome</keyword>
<keyword evidence="4 9" id="KW-0812">Transmembrane</keyword>
<keyword evidence="5 9" id="KW-1133">Transmembrane helix</keyword>
<protein>
    <submittedName>
        <fullName evidence="10">Flagellar protein FliO/FliZ</fullName>
    </submittedName>
</protein>
<dbReference type="Pfam" id="PF04347">
    <property type="entry name" value="FliO"/>
    <property type="match status" value="1"/>
</dbReference>
<keyword evidence="10" id="KW-0966">Cell projection</keyword>
<dbReference type="InterPro" id="IPR052205">
    <property type="entry name" value="FliO/MopB"/>
</dbReference>
<comment type="subcellular location">
    <subcellularLocation>
        <location evidence="1">Bacterial flagellum basal body</location>
    </subcellularLocation>
    <subcellularLocation>
        <location evidence="2">Cell membrane</location>
    </subcellularLocation>
</comment>
<name>A0A1Y6CQF3_9PROT</name>
<keyword evidence="6 9" id="KW-0472">Membrane</keyword>
<keyword evidence="3" id="KW-1003">Cell membrane</keyword>